<proteinExistence type="inferred from homology"/>
<feature type="transmembrane region" description="Helical" evidence="7">
    <location>
        <begin position="250"/>
        <end position="271"/>
    </location>
</feature>
<evidence type="ECO:0000313" key="9">
    <source>
        <dbReference type="Proteomes" id="UP001472677"/>
    </source>
</evidence>
<accession>A0ABR2E5J7</accession>
<evidence type="ECO:0000256" key="3">
    <source>
        <dbReference type="ARBA" id="ARBA00022692"/>
    </source>
</evidence>
<organism evidence="8 9">
    <name type="scientific">Hibiscus sabdariffa</name>
    <name type="common">roselle</name>
    <dbReference type="NCBI Taxonomy" id="183260"/>
    <lineage>
        <taxon>Eukaryota</taxon>
        <taxon>Viridiplantae</taxon>
        <taxon>Streptophyta</taxon>
        <taxon>Embryophyta</taxon>
        <taxon>Tracheophyta</taxon>
        <taxon>Spermatophyta</taxon>
        <taxon>Magnoliopsida</taxon>
        <taxon>eudicotyledons</taxon>
        <taxon>Gunneridae</taxon>
        <taxon>Pentapetalae</taxon>
        <taxon>rosids</taxon>
        <taxon>malvids</taxon>
        <taxon>Malvales</taxon>
        <taxon>Malvaceae</taxon>
        <taxon>Malvoideae</taxon>
        <taxon>Hibiscus</taxon>
    </lineage>
</organism>
<evidence type="ECO:0000256" key="4">
    <source>
        <dbReference type="ARBA" id="ARBA00022989"/>
    </source>
</evidence>
<evidence type="ECO:0000256" key="2">
    <source>
        <dbReference type="ARBA" id="ARBA00008821"/>
    </source>
</evidence>
<dbReference type="InterPro" id="IPR006043">
    <property type="entry name" value="NCS2"/>
</dbReference>
<feature type="transmembrane region" description="Helical" evidence="7">
    <location>
        <begin position="392"/>
        <end position="414"/>
    </location>
</feature>
<feature type="compositionally biased region" description="Pro residues" evidence="6">
    <location>
        <begin position="10"/>
        <end position="23"/>
    </location>
</feature>
<feature type="transmembrane region" description="Helical" evidence="7">
    <location>
        <begin position="156"/>
        <end position="173"/>
    </location>
</feature>
<keyword evidence="9" id="KW-1185">Reference proteome</keyword>
<sequence length="557" mass="61032">MGETGHHQHPPPPQVVAPPPAAPPNLALSRGPTWTPAEQLHQLQYCIHSNPSWPQALLLAFQHYIVNLGTTVLIANTFVYRMGGHHGDKARVIQVLLFMSGINTLLQTLFGSRLPTVMGVSFAYTLPLLSIINDYTDEAFASEHDRFVHGIRTIQGSLIVSSFVTIILGYGRAWGELTSFHFNLFLSRFFSPIVVVPVVSLVGLGLFTRGFPLLGNCVEIGLPMLILLIISQQYLKRLHSRAHVILERFALLFCIGIIWAFAAILTVAGAYNNVKNATKQSCRTDRSFLISSAPWIRIPYPFQWGTPIFRASHVFGMIGAALVSSAESTGTFFAAARLSGATPPPAHVLSRSIGLQGIGMLLEGLFGSLVGTTASVENVGLLGLTHIGSRRVVQISTAFMIFFSIFGKFGALFASIPLPIFAAIYCILLGIVAASGITFIQFANSNSMRNIYVLGVSLFLGFSIPQYFAMNTTYDGHGPVRTNAGWFNNILNTIFSSSATVAIIVGTVLDNTLEAKHLDDRGVPWWKPFQHSKGDVRTEEFYSYPLRINEYVPTRFL</sequence>
<keyword evidence="3 7" id="KW-0812">Transmembrane</keyword>
<evidence type="ECO:0008006" key="10">
    <source>
        <dbReference type="Google" id="ProtNLM"/>
    </source>
</evidence>
<gene>
    <name evidence="8" type="ORF">V6N12_041091</name>
</gene>
<evidence type="ECO:0000256" key="5">
    <source>
        <dbReference type="ARBA" id="ARBA00023136"/>
    </source>
</evidence>
<evidence type="ECO:0000256" key="7">
    <source>
        <dbReference type="SAM" id="Phobius"/>
    </source>
</evidence>
<feature type="transmembrane region" description="Helical" evidence="7">
    <location>
        <begin position="213"/>
        <end position="230"/>
    </location>
</feature>
<protein>
    <recommendedName>
        <fullName evidence="10">Nucleobase-ascorbate transporter 3</fullName>
    </recommendedName>
</protein>
<evidence type="ECO:0000256" key="6">
    <source>
        <dbReference type="SAM" id="MobiDB-lite"/>
    </source>
</evidence>
<evidence type="ECO:0000256" key="1">
    <source>
        <dbReference type="ARBA" id="ARBA00004141"/>
    </source>
</evidence>
<dbReference type="Pfam" id="PF00860">
    <property type="entry name" value="Xan_ur_permease"/>
    <property type="match status" value="1"/>
</dbReference>
<feature type="region of interest" description="Disordered" evidence="6">
    <location>
        <begin position="1"/>
        <end position="30"/>
    </location>
</feature>
<feature type="transmembrane region" description="Helical" evidence="7">
    <location>
        <begin position="185"/>
        <end position="206"/>
    </location>
</feature>
<dbReference type="PANTHER" id="PTHR11119">
    <property type="entry name" value="XANTHINE-URACIL / VITAMIN C PERMEASE FAMILY MEMBER"/>
    <property type="match status" value="1"/>
</dbReference>
<reference evidence="8 9" key="1">
    <citation type="journal article" date="2024" name="G3 (Bethesda)">
        <title>Genome assembly of Hibiscus sabdariffa L. provides insights into metabolisms of medicinal natural products.</title>
        <authorList>
            <person name="Kim T."/>
        </authorList>
    </citation>
    <scope>NUCLEOTIDE SEQUENCE [LARGE SCALE GENOMIC DNA]</scope>
    <source>
        <strain evidence="8">TK-2024</strain>
        <tissue evidence="8">Old leaves</tissue>
    </source>
</reference>
<name>A0ABR2E5J7_9ROSI</name>
<feature type="transmembrane region" description="Helical" evidence="7">
    <location>
        <begin position="116"/>
        <end position="135"/>
    </location>
</feature>
<keyword evidence="4 7" id="KW-1133">Transmembrane helix</keyword>
<keyword evidence="5 7" id="KW-0472">Membrane</keyword>
<feature type="transmembrane region" description="Helical" evidence="7">
    <location>
        <begin position="420"/>
        <end position="439"/>
    </location>
</feature>
<feature type="transmembrane region" description="Helical" evidence="7">
    <location>
        <begin position="92"/>
        <end position="110"/>
    </location>
</feature>
<evidence type="ECO:0000313" key="8">
    <source>
        <dbReference type="EMBL" id="KAK8552499.1"/>
    </source>
</evidence>
<dbReference type="Proteomes" id="UP001472677">
    <property type="component" value="Unassembled WGS sequence"/>
</dbReference>
<comment type="caution">
    <text evidence="8">The sequence shown here is derived from an EMBL/GenBank/DDBJ whole genome shotgun (WGS) entry which is preliminary data.</text>
</comment>
<feature type="transmembrane region" description="Helical" evidence="7">
    <location>
        <begin position="490"/>
        <end position="509"/>
    </location>
</feature>
<feature type="transmembrane region" description="Helical" evidence="7">
    <location>
        <begin position="451"/>
        <end position="470"/>
    </location>
</feature>
<comment type="subcellular location">
    <subcellularLocation>
        <location evidence="1">Membrane</location>
        <topology evidence="1">Multi-pass membrane protein</topology>
    </subcellularLocation>
</comment>
<comment type="similarity">
    <text evidence="2">Belongs to the nucleobase:cation symporter-2 (NCS2) (TC 2.A.40) family.</text>
</comment>
<feature type="transmembrane region" description="Helical" evidence="7">
    <location>
        <begin position="61"/>
        <end position="80"/>
    </location>
</feature>
<dbReference type="EMBL" id="JBBPBM010000020">
    <property type="protein sequence ID" value="KAK8552499.1"/>
    <property type="molecule type" value="Genomic_DNA"/>
</dbReference>